<evidence type="ECO:0000313" key="2">
    <source>
        <dbReference type="Proteomes" id="UP000270296"/>
    </source>
</evidence>
<reference evidence="3" key="1">
    <citation type="submission" date="2016-06" db="UniProtKB">
        <authorList>
            <consortium name="WormBaseParasite"/>
        </authorList>
    </citation>
    <scope>IDENTIFICATION</scope>
</reference>
<dbReference type="AlphaFoldDB" id="A0A183JAD2"/>
<dbReference type="Proteomes" id="UP000270296">
    <property type="component" value="Unassembled WGS sequence"/>
</dbReference>
<organism evidence="3">
    <name type="scientific">Soboliphyme baturini</name>
    <dbReference type="NCBI Taxonomy" id="241478"/>
    <lineage>
        <taxon>Eukaryota</taxon>
        <taxon>Metazoa</taxon>
        <taxon>Ecdysozoa</taxon>
        <taxon>Nematoda</taxon>
        <taxon>Enoplea</taxon>
        <taxon>Dorylaimia</taxon>
        <taxon>Dioctophymatida</taxon>
        <taxon>Dioctophymatoidea</taxon>
        <taxon>Soboliphymatidae</taxon>
        <taxon>Soboliphyme</taxon>
    </lineage>
</organism>
<accession>A0A183JAD2</accession>
<evidence type="ECO:0000313" key="1">
    <source>
        <dbReference type="EMBL" id="VDP52131.1"/>
    </source>
</evidence>
<dbReference type="OrthoDB" id="8961299at2759"/>
<reference evidence="1 2" key="2">
    <citation type="submission" date="2018-11" db="EMBL/GenBank/DDBJ databases">
        <authorList>
            <consortium name="Pathogen Informatics"/>
        </authorList>
    </citation>
    <scope>NUCLEOTIDE SEQUENCE [LARGE SCALE GENOMIC DNA]</scope>
</reference>
<name>A0A183JAD2_9BILA</name>
<proteinExistence type="predicted"/>
<dbReference type="WBParaSite" id="SBAD_0001324301-mRNA-1">
    <property type="protein sequence ID" value="SBAD_0001324301-mRNA-1"/>
    <property type="gene ID" value="SBAD_0001324301"/>
</dbReference>
<sequence length="110" mass="12479">MEQVQKFKVTFAGDVKFETEIDRRFAVASGLLHELAGIIVTNAELDLKTKISMFKSCTATVKFRSRVQAAEMGSLRRIAEITVLDKVRRSYIQKSFCVQPLLLQTDKPQL</sequence>
<dbReference type="EMBL" id="UZAM01019004">
    <property type="protein sequence ID" value="VDP52131.1"/>
    <property type="molecule type" value="Genomic_DNA"/>
</dbReference>
<gene>
    <name evidence="1" type="ORF">SBAD_LOCUS12830</name>
</gene>
<keyword evidence="2" id="KW-1185">Reference proteome</keyword>
<protein>
    <submittedName>
        <fullName evidence="3">4HBT domain-containing protein</fullName>
    </submittedName>
</protein>
<evidence type="ECO:0000313" key="3">
    <source>
        <dbReference type="WBParaSite" id="SBAD_0001324301-mRNA-1"/>
    </source>
</evidence>